<reference evidence="3" key="1">
    <citation type="journal article" date="2019" name="Int. J. Syst. Evol. Microbiol.">
        <title>The Global Catalogue of Microorganisms (GCM) 10K type strain sequencing project: providing services to taxonomists for standard genome sequencing and annotation.</title>
        <authorList>
            <consortium name="The Broad Institute Genomics Platform"/>
            <consortium name="The Broad Institute Genome Sequencing Center for Infectious Disease"/>
            <person name="Wu L."/>
            <person name="Ma J."/>
        </authorList>
    </citation>
    <scope>NUCLEOTIDE SEQUENCE [LARGE SCALE GENOMIC DNA]</scope>
    <source>
        <strain evidence="3">JCM 17342</strain>
    </source>
</reference>
<sequence length="134" mass="14319">MVKTLAAIVEAEKAAAEAPALLADAERQAQEIKAAARATNARRLGHWQDCWRACIQAGWKPDQLLGERLGLQRPPMAGRKPRAAKHNAKPPQHDVADTTPTAQNPDTAGSRSDRPTLPATPALRASELELPGAP</sequence>
<feature type="region of interest" description="Disordered" evidence="1">
    <location>
        <begin position="68"/>
        <end position="134"/>
    </location>
</feature>
<feature type="compositionally biased region" description="Basic residues" evidence="1">
    <location>
        <begin position="79"/>
        <end position="88"/>
    </location>
</feature>
<accession>A0ABP7SBH3</accession>
<gene>
    <name evidence="2" type="ORF">GCM10022247_34640</name>
</gene>
<dbReference type="EMBL" id="BAABAL010000012">
    <property type="protein sequence ID" value="GAA4009571.1"/>
    <property type="molecule type" value="Genomic_DNA"/>
</dbReference>
<evidence type="ECO:0000256" key="1">
    <source>
        <dbReference type="SAM" id="MobiDB-lite"/>
    </source>
</evidence>
<evidence type="ECO:0000313" key="2">
    <source>
        <dbReference type="EMBL" id="GAA4009571.1"/>
    </source>
</evidence>
<keyword evidence="3" id="KW-1185">Reference proteome</keyword>
<name>A0ABP7SBH3_9PSEU</name>
<dbReference type="Proteomes" id="UP001501747">
    <property type="component" value="Unassembled WGS sequence"/>
</dbReference>
<evidence type="ECO:0000313" key="3">
    <source>
        <dbReference type="Proteomes" id="UP001501747"/>
    </source>
</evidence>
<protein>
    <submittedName>
        <fullName evidence="2">Uncharacterized protein</fullName>
    </submittedName>
</protein>
<comment type="caution">
    <text evidence="2">The sequence shown here is derived from an EMBL/GenBank/DDBJ whole genome shotgun (WGS) entry which is preliminary data.</text>
</comment>
<proteinExistence type="predicted"/>
<organism evidence="2 3">
    <name type="scientific">Allokutzneria multivorans</name>
    <dbReference type="NCBI Taxonomy" id="1142134"/>
    <lineage>
        <taxon>Bacteria</taxon>
        <taxon>Bacillati</taxon>
        <taxon>Actinomycetota</taxon>
        <taxon>Actinomycetes</taxon>
        <taxon>Pseudonocardiales</taxon>
        <taxon>Pseudonocardiaceae</taxon>
        <taxon>Allokutzneria</taxon>
    </lineage>
</organism>
<feature type="compositionally biased region" description="Polar residues" evidence="1">
    <location>
        <begin position="98"/>
        <end position="110"/>
    </location>
</feature>